<sequence>MPLFSPRFYLLAAPLVVAPVAVAEPPRPSEQEPAFDVLYTRLEPREAFRYKLGGEAGECSAGVFRWEVPRTEFGTNGLDRTFTGYCAQVRVPVVAGEMYRFRPNNLYDPANYNLAGAPKERLDAATNRRGRLVGELFARHFRDPVRKPTNPTDAVAFQVALWEVVHEAEPAEGNVALDLFAGDFRANYPQNEAPQYVARAQEYLGTLTGTEEALATENADLTGRELIRLQGVENAKGIVAQAQFALRYAGGGAGGAGTFARALTAGGGGGGPGIVPLGGGPGGSGGGGGLGIGGNGGGGGPNNPNQPPPSSPPPVSPPPPGGGDVPPPGNPPPPDVEIPPGGGPNDPVPVPAPAGLALGAVALVVIGIYRRDRLFGRRAPE</sequence>
<keyword evidence="2" id="KW-0472">Membrane</keyword>
<feature type="transmembrane region" description="Helical" evidence="2">
    <location>
        <begin position="350"/>
        <end position="369"/>
    </location>
</feature>
<dbReference type="EMBL" id="JAXBLV010000191">
    <property type="protein sequence ID" value="MDY3561289.1"/>
    <property type="molecule type" value="Genomic_DNA"/>
</dbReference>
<keyword evidence="2" id="KW-1133">Transmembrane helix</keyword>
<evidence type="ECO:0008006" key="6">
    <source>
        <dbReference type="Google" id="ProtNLM"/>
    </source>
</evidence>
<evidence type="ECO:0000256" key="1">
    <source>
        <dbReference type="SAM" id="MobiDB-lite"/>
    </source>
</evidence>
<protein>
    <recommendedName>
        <fullName evidence="6">Thioester domain-containing protein</fullName>
    </recommendedName>
</protein>
<name>A0ABU5F272_9BACT</name>
<evidence type="ECO:0000256" key="3">
    <source>
        <dbReference type="SAM" id="SignalP"/>
    </source>
</evidence>
<feature type="chain" id="PRO_5046158499" description="Thioester domain-containing protein" evidence="3">
    <location>
        <begin position="24"/>
        <end position="381"/>
    </location>
</feature>
<accession>A0ABU5F272</accession>
<reference evidence="5" key="1">
    <citation type="journal article" date="2023" name="Mar. Drugs">
        <title>Gemmata algarum, a Novel Planctomycete Isolated from an Algal Mat, Displays Antimicrobial Activity.</title>
        <authorList>
            <person name="Kumar G."/>
            <person name="Kallscheuer N."/>
            <person name="Kashif M."/>
            <person name="Ahamad S."/>
            <person name="Jagadeeshwari U."/>
            <person name="Pannikurungottu S."/>
            <person name="Haufschild T."/>
            <person name="Kabuu M."/>
            <person name="Sasikala C."/>
            <person name="Jogler C."/>
            <person name="Ramana C."/>
        </authorList>
    </citation>
    <scope>NUCLEOTIDE SEQUENCE [LARGE SCALE GENOMIC DNA]</scope>
    <source>
        <strain evidence="5">JC673</strain>
    </source>
</reference>
<keyword evidence="3" id="KW-0732">Signal</keyword>
<keyword evidence="5" id="KW-1185">Reference proteome</keyword>
<evidence type="ECO:0000256" key="2">
    <source>
        <dbReference type="SAM" id="Phobius"/>
    </source>
</evidence>
<organism evidence="4 5">
    <name type="scientific">Gemmata algarum</name>
    <dbReference type="NCBI Taxonomy" id="2975278"/>
    <lineage>
        <taxon>Bacteria</taxon>
        <taxon>Pseudomonadati</taxon>
        <taxon>Planctomycetota</taxon>
        <taxon>Planctomycetia</taxon>
        <taxon>Gemmatales</taxon>
        <taxon>Gemmataceae</taxon>
        <taxon>Gemmata</taxon>
    </lineage>
</organism>
<evidence type="ECO:0000313" key="4">
    <source>
        <dbReference type="EMBL" id="MDY3561289.1"/>
    </source>
</evidence>
<dbReference type="RefSeq" id="WP_320687726.1">
    <property type="nucleotide sequence ID" value="NZ_JAXBLV010000191.1"/>
</dbReference>
<feature type="compositionally biased region" description="Pro residues" evidence="1">
    <location>
        <begin position="304"/>
        <end position="337"/>
    </location>
</feature>
<feature type="region of interest" description="Disordered" evidence="1">
    <location>
        <begin position="274"/>
        <end position="353"/>
    </location>
</feature>
<dbReference type="Proteomes" id="UP001272242">
    <property type="component" value="Unassembled WGS sequence"/>
</dbReference>
<gene>
    <name evidence="4" type="ORF">R5W23_002566</name>
</gene>
<proteinExistence type="predicted"/>
<comment type="caution">
    <text evidence="4">The sequence shown here is derived from an EMBL/GenBank/DDBJ whole genome shotgun (WGS) entry which is preliminary data.</text>
</comment>
<feature type="signal peptide" evidence="3">
    <location>
        <begin position="1"/>
        <end position="23"/>
    </location>
</feature>
<keyword evidence="2" id="KW-0812">Transmembrane</keyword>
<feature type="compositionally biased region" description="Gly residues" evidence="1">
    <location>
        <begin position="274"/>
        <end position="301"/>
    </location>
</feature>
<evidence type="ECO:0000313" key="5">
    <source>
        <dbReference type="Proteomes" id="UP001272242"/>
    </source>
</evidence>